<name>A0A1G2I8L6_9BACT</name>
<gene>
    <name evidence="2" type="ORF">A2904_00845</name>
</gene>
<keyword evidence="1" id="KW-0472">Membrane</keyword>
<dbReference type="Proteomes" id="UP000176308">
    <property type="component" value="Unassembled WGS sequence"/>
</dbReference>
<evidence type="ECO:0000313" key="2">
    <source>
        <dbReference type="EMBL" id="OGZ71152.1"/>
    </source>
</evidence>
<proteinExistence type="predicted"/>
<comment type="caution">
    <text evidence="2">The sequence shown here is derived from an EMBL/GenBank/DDBJ whole genome shotgun (WGS) entry which is preliminary data.</text>
</comment>
<reference evidence="2 3" key="1">
    <citation type="journal article" date="2016" name="Nat. Commun.">
        <title>Thousands of microbial genomes shed light on interconnected biogeochemical processes in an aquifer system.</title>
        <authorList>
            <person name="Anantharaman K."/>
            <person name="Brown C.T."/>
            <person name="Hug L.A."/>
            <person name="Sharon I."/>
            <person name="Castelle C.J."/>
            <person name="Probst A.J."/>
            <person name="Thomas B.C."/>
            <person name="Singh A."/>
            <person name="Wilkins M.J."/>
            <person name="Karaoz U."/>
            <person name="Brodie E.L."/>
            <person name="Williams K.H."/>
            <person name="Hubbard S.S."/>
            <person name="Banfield J.F."/>
        </authorList>
    </citation>
    <scope>NUCLEOTIDE SEQUENCE [LARGE SCALE GENOMIC DNA]</scope>
</reference>
<accession>A0A1G2I8L6</accession>
<sequence length="180" mass="20863">MSWESVYNLLGIKDFIYFISSPALQDALFPVKLIFIFFTIFFLSAVVYFMMNSSYLKYKFLEDITEFISYQAYGLRAIANRWKKIQKRAETGIESEYKLALIEADDFLNEILEERGFIGNNFEELVNNAGKAALPNLDEIFLAHEIRNSIVYNPDYKIDLEKAKKILAIYESTIKTIGVS</sequence>
<keyword evidence="1" id="KW-1133">Transmembrane helix</keyword>
<protein>
    <recommendedName>
        <fullName evidence="4">DUF4129 domain-containing protein</fullName>
    </recommendedName>
</protein>
<keyword evidence="1" id="KW-0812">Transmembrane</keyword>
<feature type="transmembrane region" description="Helical" evidence="1">
    <location>
        <begin position="27"/>
        <end position="51"/>
    </location>
</feature>
<dbReference type="EMBL" id="MHOX01000012">
    <property type="protein sequence ID" value="OGZ71152.1"/>
    <property type="molecule type" value="Genomic_DNA"/>
</dbReference>
<evidence type="ECO:0000256" key="1">
    <source>
        <dbReference type="SAM" id="Phobius"/>
    </source>
</evidence>
<evidence type="ECO:0008006" key="4">
    <source>
        <dbReference type="Google" id="ProtNLM"/>
    </source>
</evidence>
<dbReference type="AlphaFoldDB" id="A0A1G2I8L6"/>
<organism evidence="2 3">
    <name type="scientific">Candidatus Staskawiczbacteria bacterium RIFCSPLOWO2_01_FULL_33_9</name>
    <dbReference type="NCBI Taxonomy" id="1802211"/>
    <lineage>
        <taxon>Bacteria</taxon>
        <taxon>Candidatus Staskawicziibacteriota</taxon>
    </lineage>
</organism>
<evidence type="ECO:0000313" key="3">
    <source>
        <dbReference type="Proteomes" id="UP000176308"/>
    </source>
</evidence>